<dbReference type="PANTHER" id="PTHR11903:SF37">
    <property type="entry name" value="PSI-PRODUCING OXYGENASE A"/>
    <property type="match status" value="1"/>
</dbReference>
<dbReference type="SUPFAM" id="SSF48113">
    <property type="entry name" value="Heme-dependent peroxidases"/>
    <property type="match status" value="1"/>
</dbReference>
<keyword evidence="4" id="KW-0408">Iron</keyword>
<evidence type="ECO:0000256" key="2">
    <source>
        <dbReference type="ARBA" id="ARBA00022964"/>
    </source>
</evidence>
<dbReference type="EC" id="1.14.99.1" evidence="5"/>
<keyword evidence="3 5" id="KW-0560">Oxidoreductase</keyword>
<dbReference type="InterPro" id="IPR037120">
    <property type="entry name" value="Haem_peroxidase_sf_animal"/>
</dbReference>
<keyword evidence="2" id="KW-0223">Dioxygenase</keyword>
<evidence type="ECO:0000313" key="5">
    <source>
        <dbReference type="EMBL" id="CCO35793.1"/>
    </source>
</evidence>
<dbReference type="InterPro" id="IPR050783">
    <property type="entry name" value="Oxylipin_biosynth_metab"/>
</dbReference>
<dbReference type="GO" id="GO:0004601">
    <property type="term" value="F:peroxidase activity"/>
    <property type="evidence" value="ECO:0007669"/>
    <property type="project" value="InterPro"/>
</dbReference>
<evidence type="ECO:0000256" key="1">
    <source>
        <dbReference type="ARBA" id="ARBA00022723"/>
    </source>
</evidence>
<reference evidence="5 6" key="1">
    <citation type="journal article" date="2013" name="J. Biotechnol.">
        <title>Establishment and interpretation of the genome sequence of the phytopathogenic fungus Rhizoctonia solani AG1-IB isolate 7/3/14.</title>
        <authorList>
            <person name="Wibberg D.W."/>
            <person name="Jelonek L.J."/>
            <person name="Rupp O.R."/>
            <person name="Hennig M.H."/>
            <person name="Eikmeyer F.E."/>
            <person name="Goesmann A.G."/>
            <person name="Hartmann A.H."/>
            <person name="Borriss R.B."/>
            <person name="Grosch R.G."/>
            <person name="Puehler A.P."/>
            <person name="Schlueter A.S."/>
        </authorList>
    </citation>
    <scope>NUCLEOTIDE SEQUENCE [LARGE SCALE GENOMIC DNA]</scope>
    <source>
        <strain evidence="6">AG1-IB / isolate 7/3/14</strain>
    </source>
</reference>
<dbReference type="HOGENOM" id="CLU_1278408_0_0_1"/>
<dbReference type="InterPro" id="IPR019791">
    <property type="entry name" value="Haem_peroxidase_animal"/>
</dbReference>
<protein>
    <submittedName>
        <fullName evidence="5">Prostaglandin-endoperoxide synthase 2</fullName>
        <ecNumber evidence="5">1.14.99.1</ecNumber>
    </submittedName>
</protein>
<evidence type="ECO:0000313" key="6">
    <source>
        <dbReference type="Proteomes" id="UP000012065"/>
    </source>
</evidence>
<gene>
    <name evidence="5" type="ORF">BN14_09913</name>
</gene>
<evidence type="ECO:0000256" key="4">
    <source>
        <dbReference type="ARBA" id="ARBA00023004"/>
    </source>
</evidence>
<organism evidence="5 6">
    <name type="scientific">Thanatephorus cucumeris (strain AG1-IB / isolate 7/3/14)</name>
    <name type="common">Lettuce bottom rot fungus</name>
    <name type="synonym">Rhizoctonia solani</name>
    <dbReference type="NCBI Taxonomy" id="1108050"/>
    <lineage>
        <taxon>Eukaryota</taxon>
        <taxon>Fungi</taxon>
        <taxon>Dikarya</taxon>
        <taxon>Basidiomycota</taxon>
        <taxon>Agaricomycotina</taxon>
        <taxon>Agaricomycetes</taxon>
        <taxon>Cantharellales</taxon>
        <taxon>Ceratobasidiaceae</taxon>
        <taxon>Rhizoctonia</taxon>
        <taxon>Rhizoctonia solani AG-1</taxon>
    </lineage>
</organism>
<dbReference type="GO" id="GO:0046872">
    <property type="term" value="F:metal ion binding"/>
    <property type="evidence" value="ECO:0007669"/>
    <property type="project" value="UniProtKB-KW"/>
</dbReference>
<dbReference type="GO" id="GO:0051213">
    <property type="term" value="F:dioxygenase activity"/>
    <property type="evidence" value="ECO:0007669"/>
    <property type="project" value="UniProtKB-KW"/>
</dbReference>
<dbReference type="GO" id="GO:0006979">
    <property type="term" value="P:response to oxidative stress"/>
    <property type="evidence" value="ECO:0007669"/>
    <property type="project" value="InterPro"/>
</dbReference>
<dbReference type="PANTHER" id="PTHR11903">
    <property type="entry name" value="PROSTAGLANDIN G/H SYNTHASE"/>
    <property type="match status" value="1"/>
</dbReference>
<dbReference type="Proteomes" id="UP000012065">
    <property type="component" value="Unassembled WGS sequence"/>
</dbReference>
<name>M5C751_THACB</name>
<dbReference type="InterPro" id="IPR010255">
    <property type="entry name" value="Haem_peroxidase_sf"/>
</dbReference>
<dbReference type="GO" id="GO:0006631">
    <property type="term" value="P:fatty acid metabolic process"/>
    <property type="evidence" value="ECO:0007669"/>
    <property type="project" value="UniProtKB-ARBA"/>
</dbReference>
<dbReference type="Pfam" id="PF03098">
    <property type="entry name" value="An_peroxidase"/>
    <property type="match status" value="1"/>
</dbReference>
<dbReference type="EMBL" id="CAOJ01015100">
    <property type="protein sequence ID" value="CCO35793.1"/>
    <property type="molecule type" value="Genomic_DNA"/>
</dbReference>
<dbReference type="PROSITE" id="PS50292">
    <property type="entry name" value="PEROXIDASE_3"/>
    <property type="match status" value="1"/>
</dbReference>
<dbReference type="AlphaFoldDB" id="M5C751"/>
<sequence>MQPFDPIKGSDGEVGRGEGNHCSVEFNILYRWHAVTSEADEQWTNDIFNKVFTKKSSELELPDFYEALGRLRSGNVDESLRVDSDPKKRNFGGIKRGPDGRFSDGDLAKILHNSTESVARRYGARGSPEVLRIIEIMGMEQARKWGMCTMNEFRKYLGLKTFKTFEEWNSNPAIANAARKLYHDIDNLELYPGLHAEECMKLGPGSGLVSFATPNF</sequence>
<evidence type="ECO:0000256" key="3">
    <source>
        <dbReference type="ARBA" id="ARBA00023002"/>
    </source>
</evidence>
<dbReference type="GO" id="GO:0020037">
    <property type="term" value="F:heme binding"/>
    <property type="evidence" value="ECO:0007669"/>
    <property type="project" value="InterPro"/>
</dbReference>
<dbReference type="Gene3D" id="1.10.640.10">
    <property type="entry name" value="Haem peroxidase domain superfamily, animal type"/>
    <property type="match status" value="1"/>
</dbReference>
<comment type="caution">
    <text evidence="5">The sequence shown here is derived from an EMBL/GenBank/DDBJ whole genome shotgun (WGS) entry which is preliminary data.</text>
</comment>
<keyword evidence="1" id="KW-0479">Metal-binding</keyword>
<dbReference type="GO" id="GO:0004666">
    <property type="term" value="F:prostaglandin-endoperoxide synthase activity"/>
    <property type="evidence" value="ECO:0007669"/>
    <property type="project" value="UniProtKB-EC"/>
</dbReference>
<accession>M5C751</accession>
<proteinExistence type="predicted"/>